<reference evidence="1" key="1">
    <citation type="submission" date="2025-08" db="UniProtKB">
        <authorList>
            <consortium name="Ensembl"/>
        </authorList>
    </citation>
    <scope>IDENTIFICATION</scope>
</reference>
<protein>
    <submittedName>
        <fullName evidence="1">Uncharacterized protein</fullName>
    </submittedName>
</protein>
<organism evidence="1 2">
    <name type="scientific">Poecilia latipinna</name>
    <name type="common">sailfin molly</name>
    <dbReference type="NCBI Taxonomy" id="48699"/>
    <lineage>
        <taxon>Eukaryota</taxon>
        <taxon>Metazoa</taxon>
        <taxon>Chordata</taxon>
        <taxon>Craniata</taxon>
        <taxon>Vertebrata</taxon>
        <taxon>Euteleostomi</taxon>
        <taxon>Actinopterygii</taxon>
        <taxon>Neopterygii</taxon>
        <taxon>Teleostei</taxon>
        <taxon>Neoteleostei</taxon>
        <taxon>Acanthomorphata</taxon>
        <taxon>Ovalentaria</taxon>
        <taxon>Atherinomorphae</taxon>
        <taxon>Cyprinodontiformes</taxon>
        <taxon>Poeciliidae</taxon>
        <taxon>Poeciliinae</taxon>
        <taxon>Poecilia</taxon>
    </lineage>
</organism>
<dbReference type="GeneTree" id="ENSGT00940000176048"/>
<dbReference type="AlphaFoldDB" id="A0A3B3VAY2"/>
<reference evidence="1" key="2">
    <citation type="submission" date="2025-09" db="UniProtKB">
        <authorList>
            <consortium name="Ensembl"/>
        </authorList>
    </citation>
    <scope>IDENTIFICATION</scope>
</reference>
<proteinExistence type="predicted"/>
<accession>A0A3B3VAY2</accession>
<dbReference type="Ensembl" id="ENSPLAT00000009275.1">
    <property type="protein sequence ID" value="ENSPLAP00000022107.1"/>
    <property type="gene ID" value="ENSPLAG00000006391.1"/>
</dbReference>
<dbReference type="Proteomes" id="UP000261500">
    <property type="component" value="Unplaced"/>
</dbReference>
<evidence type="ECO:0000313" key="1">
    <source>
        <dbReference type="Ensembl" id="ENSPLAP00000022107.1"/>
    </source>
</evidence>
<sequence length="176" mass="18776">FPNLVSASSRLRGHLPVSQECIADLQQLLLHRVSDQLCSQSSCSAGQIIGGDGKRSLSGIQRPLQPLLHHQQRLRVGLQQLDVPLQLRLPGVDLLESLSKKTRSCGLGFQSCSLRVLAQGSGLQLDVLGVSVVGTGLPNLKIGRDAGNTQLLSTTQAETRALRNASNDPAGTRCIK</sequence>
<name>A0A3B3VAY2_9TELE</name>
<keyword evidence="2" id="KW-1185">Reference proteome</keyword>
<evidence type="ECO:0000313" key="2">
    <source>
        <dbReference type="Proteomes" id="UP000261500"/>
    </source>
</evidence>